<protein>
    <recommendedName>
        <fullName evidence="2 6">Carbamate kinase</fullName>
    </recommendedName>
</protein>
<dbReference type="PIRSF" id="PIRSF000723">
    <property type="entry name" value="Carbamate_kin"/>
    <property type="match status" value="1"/>
</dbReference>
<dbReference type="CDD" id="cd04235">
    <property type="entry name" value="AAK_CK"/>
    <property type="match status" value="1"/>
</dbReference>
<keyword evidence="9" id="KW-1185">Reference proteome</keyword>
<reference evidence="9" key="1">
    <citation type="submission" date="2016-10" db="EMBL/GenBank/DDBJ databases">
        <authorList>
            <person name="Varghese N."/>
            <person name="Submissions S."/>
        </authorList>
    </citation>
    <scope>NUCLEOTIDE SEQUENCE [LARGE SCALE GENOMIC DNA]</scope>
    <source>
        <strain evidence="9">DSM 22329</strain>
    </source>
</reference>
<dbReference type="EMBL" id="LT629711">
    <property type="protein sequence ID" value="SDP32714.1"/>
    <property type="molecule type" value="Genomic_DNA"/>
</dbReference>
<dbReference type="InterPro" id="IPR001048">
    <property type="entry name" value="Asp/Glu/Uridylate_kinase"/>
</dbReference>
<accession>A0A1H0RT79</accession>
<evidence type="ECO:0000256" key="6">
    <source>
        <dbReference type="PIRNR" id="PIRNR000723"/>
    </source>
</evidence>
<dbReference type="Proteomes" id="UP000199077">
    <property type="component" value="Chromosome I"/>
</dbReference>
<dbReference type="InterPro" id="IPR036393">
    <property type="entry name" value="AceGlu_kinase-like_sf"/>
</dbReference>
<dbReference type="Pfam" id="PF00696">
    <property type="entry name" value="AA_kinase"/>
    <property type="match status" value="1"/>
</dbReference>
<evidence type="ECO:0000256" key="3">
    <source>
        <dbReference type="ARBA" id="ARBA00022679"/>
    </source>
</evidence>
<evidence type="ECO:0000313" key="8">
    <source>
        <dbReference type="EMBL" id="SDP32714.1"/>
    </source>
</evidence>
<dbReference type="AlphaFoldDB" id="A0A1H0RT79"/>
<evidence type="ECO:0000256" key="2">
    <source>
        <dbReference type="ARBA" id="ARBA00013070"/>
    </source>
</evidence>
<organism evidence="8 9">
    <name type="scientific">Pedococcus dokdonensis</name>
    <dbReference type="NCBI Taxonomy" id="443156"/>
    <lineage>
        <taxon>Bacteria</taxon>
        <taxon>Bacillati</taxon>
        <taxon>Actinomycetota</taxon>
        <taxon>Actinomycetes</taxon>
        <taxon>Micrococcales</taxon>
        <taxon>Intrasporangiaceae</taxon>
        <taxon>Pedococcus</taxon>
    </lineage>
</organism>
<dbReference type="NCBIfam" id="NF009007">
    <property type="entry name" value="PRK12352.1"/>
    <property type="match status" value="1"/>
</dbReference>
<name>A0A1H0RT79_9MICO</name>
<dbReference type="InterPro" id="IPR003964">
    <property type="entry name" value="Carb_kinase"/>
</dbReference>
<sequence>MRVLIALGGNAMTGPDGSATPQAQRAAISRAMQHVATVVAAGHEVVITHGNGPQVGNLLVKNELAAHVVPPVPLDWCGAQTQGTIGFTILDTLEAALAERGLERRVAALVTRTLVAADDPGFATPTKPIGRFLPHDQARPLIEHGETWEDRGEKGWRRVVASPEPIEVLETHTLHTLLAAGYVVVAAGGGGIPVVREPDGSVHGVEAVIDKDLTAAVLAAAIGADVLVIATDVEHAVLDFGTPQARPVRCVRLAEMEGYAAAGQFASGSMGPKVEAALRFVRRGGGRCVITALDRIADSLTGEVGTVVEGYSVPTISTSDPTPPEE</sequence>
<gene>
    <name evidence="8" type="ORF">SAMN04489867_2084</name>
</gene>
<keyword evidence="3 6" id="KW-0808">Transferase</keyword>
<feature type="domain" description="Aspartate/glutamate/uridylate kinase" evidence="7">
    <location>
        <begin position="1"/>
        <end position="291"/>
    </location>
</feature>
<comment type="similarity">
    <text evidence="1 6">Belongs to the carbamate kinase family.</text>
</comment>
<evidence type="ECO:0000259" key="7">
    <source>
        <dbReference type="Pfam" id="PF00696"/>
    </source>
</evidence>
<dbReference type="Gene3D" id="3.40.1160.10">
    <property type="entry name" value="Acetylglutamate kinase-like"/>
    <property type="match status" value="1"/>
</dbReference>
<dbReference type="PANTHER" id="PTHR30409:SF1">
    <property type="entry name" value="CARBAMATE KINASE-RELATED"/>
    <property type="match status" value="1"/>
</dbReference>
<dbReference type="OrthoDB" id="9766717at2"/>
<dbReference type="GO" id="GO:0005829">
    <property type="term" value="C:cytosol"/>
    <property type="evidence" value="ECO:0007669"/>
    <property type="project" value="TreeGrafter"/>
</dbReference>
<proteinExistence type="inferred from homology"/>
<keyword evidence="4 6" id="KW-0418">Kinase</keyword>
<dbReference type="GO" id="GO:0019546">
    <property type="term" value="P:L-arginine deiminase pathway"/>
    <property type="evidence" value="ECO:0007669"/>
    <property type="project" value="TreeGrafter"/>
</dbReference>
<evidence type="ECO:0000313" key="9">
    <source>
        <dbReference type="Proteomes" id="UP000199077"/>
    </source>
</evidence>
<evidence type="ECO:0000256" key="4">
    <source>
        <dbReference type="ARBA" id="ARBA00022777"/>
    </source>
</evidence>
<evidence type="ECO:0000256" key="5">
    <source>
        <dbReference type="ARBA" id="ARBA00048467"/>
    </source>
</evidence>
<dbReference type="GO" id="GO:0008804">
    <property type="term" value="F:carbamate kinase activity"/>
    <property type="evidence" value="ECO:0007669"/>
    <property type="project" value="UniProtKB-EC"/>
</dbReference>
<comment type="catalytic activity">
    <reaction evidence="5">
        <text>hydrogencarbonate + NH4(+) + ATP = carbamoyl phosphate + ADP + H2O + H(+)</text>
        <dbReference type="Rhea" id="RHEA:10152"/>
        <dbReference type="ChEBI" id="CHEBI:15377"/>
        <dbReference type="ChEBI" id="CHEBI:15378"/>
        <dbReference type="ChEBI" id="CHEBI:17544"/>
        <dbReference type="ChEBI" id="CHEBI:28938"/>
        <dbReference type="ChEBI" id="CHEBI:30616"/>
        <dbReference type="ChEBI" id="CHEBI:58228"/>
        <dbReference type="ChEBI" id="CHEBI:456216"/>
        <dbReference type="EC" id="2.7.2.2"/>
    </reaction>
</comment>
<dbReference type="RefSeq" id="WP_091784933.1">
    <property type="nucleotide sequence ID" value="NZ_LT629711.1"/>
</dbReference>
<dbReference type="PANTHER" id="PTHR30409">
    <property type="entry name" value="CARBAMATE KINASE"/>
    <property type="match status" value="1"/>
</dbReference>
<dbReference type="STRING" id="443156.SAMN04489867_2084"/>
<dbReference type="PRINTS" id="PR01469">
    <property type="entry name" value="CARBMTKINASE"/>
</dbReference>
<evidence type="ECO:0000256" key="1">
    <source>
        <dbReference type="ARBA" id="ARBA00011066"/>
    </source>
</evidence>
<dbReference type="FunFam" id="3.40.1160.10:FF:000007">
    <property type="entry name" value="Carbamate kinase"/>
    <property type="match status" value="1"/>
</dbReference>
<dbReference type="SUPFAM" id="SSF53633">
    <property type="entry name" value="Carbamate kinase-like"/>
    <property type="match status" value="1"/>
</dbReference>